<dbReference type="EMBL" id="VJWE01000013">
    <property type="protein sequence ID" value="TWG37749.1"/>
    <property type="molecule type" value="Genomic_DNA"/>
</dbReference>
<keyword evidence="8" id="KW-0732">Signal</keyword>
<dbReference type="GO" id="GO:0004222">
    <property type="term" value="F:metalloendopeptidase activity"/>
    <property type="evidence" value="ECO:0007669"/>
    <property type="project" value="InterPro"/>
</dbReference>
<dbReference type="InterPro" id="IPR001915">
    <property type="entry name" value="Peptidase_M48"/>
</dbReference>
<feature type="compositionally biased region" description="Low complexity" evidence="7">
    <location>
        <begin position="315"/>
        <end position="338"/>
    </location>
</feature>
<evidence type="ECO:0000256" key="2">
    <source>
        <dbReference type="ARBA" id="ARBA00022723"/>
    </source>
</evidence>
<keyword evidence="1 6" id="KW-0645">Protease</keyword>
<evidence type="ECO:0000313" key="11">
    <source>
        <dbReference type="Proteomes" id="UP000321485"/>
    </source>
</evidence>
<feature type="signal peptide" evidence="8">
    <location>
        <begin position="1"/>
        <end position="29"/>
    </location>
</feature>
<dbReference type="Proteomes" id="UP000321485">
    <property type="component" value="Unassembled WGS sequence"/>
</dbReference>
<reference evidence="10 11" key="1">
    <citation type="journal article" date="2015" name="Stand. Genomic Sci.">
        <title>Genomic Encyclopedia of Bacterial and Archaeal Type Strains, Phase III: the genomes of soil and plant-associated and newly described type strains.</title>
        <authorList>
            <person name="Whitman W.B."/>
            <person name="Woyke T."/>
            <person name="Klenk H.P."/>
            <person name="Zhou Y."/>
            <person name="Lilburn T.G."/>
            <person name="Beck B.J."/>
            <person name="De Vos P."/>
            <person name="Vandamme P."/>
            <person name="Eisen J.A."/>
            <person name="Garrity G."/>
            <person name="Hugenholtz P."/>
            <person name="Kyrpides N.C."/>
        </authorList>
    </citation>
    <scope>NUCLEOTIDE SEQUENCE [LARGE SCALE GENOMIC DNA]</scope>
    <source>
        <strain evidence="10 11">DSM 64</strain>
    </source>
</reference>
<keyword evidence="4 6" id="KW-0862">Zinc</keyword>
<evidence type="ECO:0000256" key="4">
    <source>
        <dbReference type="ARBA" id="ARBA00022833"/>
    </source>
</evidence>
<keyword evidence="2" id="KW-0479">Metal-binding</keyword>
<feature type="domain" description="Peptidase M48" evidence="9">
    <location>
        <begin position="112"/>
        <end position="291"/>
    </location>
</feature>
<gene>
    <name evidence="10" type="ORF">ATF69_2799</name>
</gene>
<dbReference type="GO" id="GO:0046872">
    <property type="term" value="F:metal ion binding"/>
    <property type="evidence" value="ECO:0007669"/>
    <property type="project" value="UniProtKB-KW"/>
</dbReference>
<evidence type="ECO:0000313" key="10">
    <source>
        <dbReference type="EMBL" id="TWG37749.1"/>
    </source>
</evidence>
<dbReference type="InterPro" id="IPR051156">
    <property type="entry name" value="Mito/Outer_Membr_Metalloprot"/>
</dbReference>
<dbReference type="AlphaFoldDB" id="A0A561XNR2"/>
<organism evidence="10 11">
    <name type="scientific">Acidovorax delafieldii</name>
    <name type="common">Pseudomonas delafieldii</name>
    <dbReference type="NCBI Taxonomy" id="47920"/>
    <lineage>
        <taxon>Bacteria</taxon>
        <taxon>Pseudomonadati</taxon>
        <taxon>Pseudomonadota</taxon>
        <taxon>Betaproteobacteria</taxon>
        <taxon>Burkholderiales</taxon>
        <taxon>Comamonadaceae</taxon>
        <taxon>Acidovorax</taxon>
    </lineage>
</organism>
<feature type="region of interest" description="Disordered" evidence="7">
    <location>
        <begin position="313"/>
        <end position="346"/>
    </location>
</feature>
<dbReference type="RefSeq" id="WP_056747456.1">
    <property type="nucleotide sequence ID" value="NZ_VJWE01000013.1"/>
</dbReference>
<comment type="caution">
    <text evidence="10">The sequence shown here is derived from an EMBL/GenBank/DDBJ whole genome shotgun (WGS) entry which is preliminary data.</text>
</comment>
<name>A0A561XNR2_ACIDE</name>
<dbReference type="GO" id="GO:0016020">
    <property type="term" value="C:membrane"/>
    <property type="evidence" value="ECO:0007669"/>
    <property type="project" value="TreeGrafter"/>
</dbReference>
<dbReference type="GO" id="GO:0051603">
    <property type="term" value="P:proteolysis involved in protein catabolic process"/>
    <property type="evidence" value="ECO:0007669"/>
    <property type="project" value="TreeGrafter"/>
</dbReference>
<evidence type="ECO:0000259" key="9">
    <source>
        <dbReference type="Pfam" id="PF01435"/>
    </source>
</evidence>
<keyword evidence="5 6" id="KW-0482">Metalloprotease</keyword>
<protein>
    <submittedName>
        <fullName evidence="10">Peptidase M48-like protein</fullName>
    </submittedName>
</protein>
<evidence type="ECO:0000256" key="6">
    <source>
        <dbReference type="RuleBase" id="RU003983"/>
    </source>
</evidence>
<sequence>MRLPPSLSRTRLLAAACTALALTVLPSQGQSQGVMNLLNALGGGSSTSNTGGGLLGAITGGGSPAGQGDDLISMLTRSVESIDEPREIEIGRQLSAVLLGSKPLHPDMALQRYVNQLGRWISLQSPRPNLPWTFVVLDDSGYNAFAAPGGYVFVTKGLIDRCADEAELAGILAHEITHVTAKHHLLAIRKTAQSGMLTQLVASQIKTNAVGNVVASQFLALGRNLYARGLDQTDEYDADRTGVALATRAGFDPYGLVSVLQHLRTATPDNPAFTLALATHPPAQARLEQLELAMGKNLDGFTGTAPVTVAQRMNPKTAPAAAAVPSPAAPAEAPARSKAAPKKKTS</sequence>
<evidence type="ECO:0000256" key="5">
    <source>
        <dbReference type="ARBA" id="ARBA00023049"/>
    </source>
</evidence>
<dbReference type="Gene3D" id="3.30.2010.10">
    <property type="entry name" value="Metalloproteases ('zincins'), catalytic domain"/>
    <property type="match status" value="1"/>
</dbReference>
<evidence type="ECO:0000256" key="3">
    <source>
        <dbReference type="ARBA" id="ARBA00022801"/>
    </source>
</evidence>
<dbReference type="PANTHER" id="PTHR22726:SF1">
    <property type="entry name" value="METALLOENDOPEPTIDASE OMA1, MITOCHONDRIAL"/>
    <property type="match status" value="1"/>
</dbReference>
<accession>A0A561XNR2</accession>
<evidence type="ECO:0000256" key="7">
    <source>
        <dbReference type="SAM" id="MobiDB-lite"/>
    </source>
</evidence>
<comment type="cofactor">
    <cofactor evidence="6">
        <name>Zn(2+)</name>
        <dbReference type="ChEBI" id="CHEBI:29105"/>
    </cofactor>
    <text evidence="6">Binds 1 zinc ion per subunit.</text>
</comment>
<dbReference type="PANTHER" id="PTHR22726">
    <property type="entry name" value="METALLOENDOPEPTIDASE OMA1"/>
    <property type="match status" value="1"/>
</dbReference>
<evidence type="ECO:0000256" key="8">
    <source>
        <dbReference type="SAM" id="SignalP"/>
    </source>
</evidence>
<proteinExistence type="inferred from homology"/>
<feature type="chain" id="PRO_5022100110" evidence="8">
    <location>
        <begin position="30"/>
        <end position="346"/>
    </location>
</feature>
<comment type="similarity">
    <text evidence="6">Belongs to the peptidase M48 family.</text>
</comment>
<evidence type="ECO:0000256" key="1">
    <source>
        <dbReference type="ARBA" id="ARBA00022670"/>
    </source>
</evidence>
<dbReference type="GeneID" id="51111857"/>
<dbReference type="Pfam" id="PF01435">
    <property type="entry name" value="Peptidase_M48"/>
    <property type="match status" value="1"/>
</dbReference>
<keyword evidence="3 6" id="KW-0378">Hydrolase</keyword>